<evidence type="ECO:0000259" key="2">
    <source>
        <dbReference type="PROSITE" id="PS50883"/>
    </source>
</evidence>
<feature type="domain" description="EAL" evidence="2">
    <location>
        <begin position="64"/>
        <end position="316"/>
    </location>
</feature>
<dbReference type="InterPro" id="IPR046342">
    <property type="entry name" value="CBS_dom_sf"/>
</dbReference>
<organism evidence="5 6">
    <name type="scientific">Rhizobium leguminosarum</name>
    <dbReference type="NCBI Taxonomy" id="384"/>
    <lineage>
        <taxon>Bacteria</taxon>
        <taxon>Pseudomonadati</taxon>
        <taxon>Pseudomonadota</taxon>
        <taxon>Alphaproteobacteria</taxon>
        <taxon>Hyphomicrobiales</taxon>
        <taxon>Rhizobiaceae</taxon>
        <taxon>Rhizobium/Agrobacterium group</taxon>
        <taxon>Rhizobium</taxon>
    </lineage>
</organism>
<dbReference type="Gene3D" id="3.30.70.270">
    <property type="match status" value="1"/>
</dbReference>
<dbReference type="SUPFAM" id="SSF54631">
    <property type="entry name" value="CBS-domain pair"/>
    <property type="match status" value="1"/>
</dbReference>
<dbReference type="InterPro" id="IPR043128">
    <property type="entry name" value="Rev_trsase/Diguanyl_cyclase"/>
</dbReference>
<dbReference type="InterPro" id="IPR029787">
    <property type="entry name" value="Nucleotide_cyclase"/>
</dbReference>
<dbReference type="SUPFAM" id="SSF55073">
    <property type="entry name" value="Nucleotide cyclase"/>
    <property type="match status" value="1"/>
</dbReference>
<feature type="domain" description="CBS" evidence="4">
    <location>
        <begin position="334"/>
        <end position="396"/>
    </location>
</feature>
<dbReference type="CDD" id="cd01948">
    <property type="entry name" value="EAL"/>
    <property type="match status" value="1"/>
</dbReference>
<dbReference type="PANTHER" id="PTHR33121">
    <property type="entry name" value="CYCLIC DI-GMP PHOSPHODIESTERASE PDEF"/>
    <property type="match status" value="1"/>
</dbReference>
<dbReference type="PANTHER" id="PTHR33121:SF76">
    <property type="entry name" value="SIGNALING PROTEIN"/>
    <property type="match status" value="1"/>
</dbReference>
<dbReference type="InterPro" id="IPR001633">
    <property type="entry name" value="EAL_dom"/>
</dbReference>
<evidence type="ECO:0000259" key="4">
    <source>
        <dbReference type="PROSITE" id="PS51371"/>
    </source>
</evidence>
<gene>
    <name evidence="5" type="ORF">ELI03_04675</name>
</gene>
<dbReference type="Pfam" id="PF00990">
    <property type="entry name" value="GGDEF"/>
    <property type="match status" value="1"/>
</dbReference>
<evidence type="ECO:0000256" key="1">
    <source>
        <dbReference type="PROSITE-ProRule" id="PRU00703"/>
    </source>
</evidence>
<dbReference type="InterPro" id="IPR035919">
    <property type="entry name" value="EAL_sf"/>
</dbReference>
<dbReference type="CDD" id="cd01949">
    <property type="entry name" value="GGDEF"/>
    <property type="match status" value="1"/>
</dbReference>
<dbReference type="AlphaFoldDB" id="A0A4Q8Y4R6"/>
<dbReference type="InterPro" id="IPR000644">
    <property type="entry name" value="CBS_dom"/>
</dbReference>
<dbReference type="Gene3D" id="3.20.20.450">
    <property type="entry name" value="EAL domain"/>
    <property type="match status" value="1"/>
</dbReference>
<evidence type="ECO:0000313" key="6">
    <source>
        <dbReference type="Proteomes" id="UP000293652"/>
    </source>
</evidence>
<dbReference type="SMART" id="SM00267">
    <property type="entry name" value="GGDEF"/>
    <property type="match status" value="1"/>
</dbReference>
<dbReference type="PROSITE" id="PS50887">
    <property type="entry name" value="GGDEF"/>
    <property type="match status" value="1"/>
</dbReference>
<dbReference type="InterPro" id="IPR050706">
    <property type="entry name" value="Cyclic-di-GMP_PDE-like"/>
</dbReference>
<dbReference type="PROSITE" id="PS51371">
    <property type="entry name" value="CBS"/>
    <property type="match status" value="1"/>
</dbReference>
<comment type="caution">
    <text evidence="5">The sequence shown here is derived from an EMBL/GenBank/DDBJ whole genome shotgun (WGS) entry which is preliminary data.</text>
</comment>
<name>A0A4Q8Y4R6_RHILE</name>
<proteinExistence type="predicted"/>
<dbReference type="InterPro" id="IPR000160">
    <property type="entry name" value="GGDEF_dom"/>
</dbReference>
<keyword evidence="1" id="KW-0129">CBS domain</keyword>
<protein>
    <submittedName>
        <fullName evidence="5">EAL domain-containing protein</fullName>
    </submittedName>
</protein>
<dbReference type="SUPFAM" id="SSF141868">
    <property type="entry name" value="EAL domain-like"/>
    <property type="match status" value="1"/>
</dbReference>
<dbReference type="EMBL" id="SIPC01000001">
    <property type="protein sequence ID" value="TAX71074.1"/>
    <property type="molecule type" value="Genomic_DNA"/>
</dbReference>
<dbReference type="PROSITE" id="PS50883">
    <property type="entry name" value="EAL"/>
    <property type="match status" value="1"/>
</dbReference>
<feature type="domain" description="GGDEF" evidence="3">
    <location>
        <begin position="495"/>
        <end position="651"/>
    </location>
</feature>
<evidence type="ECO:0000259" key="3">
    <source>
        <dbReference type="PROSITE" id="PS50887"/>
    </source>
</evidence>
<reference evidence="5 6" key="1">
    <citation type="submission" date="2019-02" db="EMBL/GenBank/DDBJ databases">
        <title>The genomic architecture of introgression among sibling species of bacteria.</title>
        <authorList>
            <person name="Cavassim M.I.A."/>
            <person name="Moeskjaer S."/>
            <person name="Moslemi C."/>
            <person name="Fields B."/>
            <person name="Bachmann A."/>
            <person name="Vilhjalmsson B."/>
            <person name="Schierup M.H."/>
            <person name="Young J.P.W."/>
            <person name="Andersen S.U."/>
        </authorList>
    </citation>
    <scope>NUCLEOTIDE SEQUENCE [LARGE SCALE GENOMIC DNA]</scope>
    <source>
        <strain evidence="5 6">SM145A</strain>
    </source>
</reference>
<dbReference type="Pfam" id="PF00563">
    <property type="entry name" value="EAL"/>
    <property type="match status" value="1"/>
</dbReference>
<accession>A0A4Q8Y4R6</accession>
<evidence type="ECO:0000313" key="5">
    <source>
        <dbReference type="EMBL" id="TAX71074.1"/>
    </source>
</evidence>
<sequence>MNAKRAGYPCAFHKTFTLAKEFIDPSAACSGRKRTSHSGDRPTMKTSHVKTGVSLAATVAPDVLRRYASEQIVTLAKLVIENAFQPIVEAGTGTVFGYESLMRGQDRIGYETPVNILDEAHQAGQLLQLEQMVASRALAKFATLSNFSTSTLFLNLDVRLIPHGEHLVESLLQHLRKANIPPSSVCFEFSERFDNTSVPEFSGLVSRLRKAGFKLAIDDFGVGHGEMKLLCDYPVDYLKIDRHFVAEIDRSPRKRHLLKSIVNIAHVLGTRVIAEGIETEAEFIACREYGVDLVQGWFISRPTTHMSELAPSFPHLQELGKSKRGSQSLDEILIRKQIELLPTVYENDGIDSVFELFRRNPRQAFFPVLNANDEPRGIIHEHHLKEYIYQPFGRDLLKNKMYERSISHFVEMAPIVGLDSDAEQLMAIFANMEGSNCLILTDNMRYAGVVSAASLIKVINEKQLKTAQDQNPLTGLPGNRAIRDFMRQSGRDGDELRHFCYCDFDNFKPFNDAYGFHLGDHAISLFAALMRRYFFAERHFLGHVGGDDFFIGIVGWTKEELTEILERLISDFHDDVRDLYSDEHRAAGRILGHDRTGAEALFPLMRCSIGVIELPQGLVIDDINRVSAEIAIIKSAAKDSEQGLVFHLLQRRTSF</sequence>
<dbReference type="GO" id="GO:0071111">
    <property type="term" value="F:cyclic-guanylate-specific phosphodiesterase activity"/>
    <property type="evidence" value="ECO:0007669"/>
    <property type="project" value="InterPro"/>
</dbReference>
<dbReference type="NCBIfam" id="TIGR00254">
    <property type="entry name" value="GGDEF"/>
    <property type="match status" value="1"/>
</dbReference>
<dbReference type="SMART" id="SM00052">
    <property type="entry name" value="EAL"/>
    <property type="match status" value="1"/>
</dbReference>
<dbReference type="Proteomes" id="UP000293652">
    <property type="component" value="Unassembled WGS sequence"/>
</dbReference>
<dbReference type="Pfam" id="PF00571">
    <property type="entry name" value="CBS"/>
    <property type="match status" value="1"/>
</dbReference>